<dbReference type="EMBL" id="BPVZ01000097">
    <property type="protein sequence ID" value="GKV32721.1"/>
    <property type="molecule type" value="Genomic_DNA"/>
</dbReference>
<dbReference type="PANTHER" id="PTHR11439">
    <property type="entry name" value="GAG-POL-RELATED RETROTRANSPOSON"/>
    <property type="match status" value="1"/>
</dbReference>
<name>A0AAV5L692_9ROSI</name>
<evidence type="ECO:0000313" key="3">
    <source>
        <dbReference type="EMBL" id="GKV32721.1"/>
    </source>
</evidence>
<feature type="region of interest" description="Disordered" evidence="1">
    <location>
        <begin position="1"/>
        <end position="57"/>
    </location>
</feature>
<dbReference type="PANTHER" id="PTHR11439:SF461">
    <property type="entry name" value="OS10G0432200 PROTEIN"/>
    <property type="match status" value="1"/>
</dbReference>
<proteinExistence type="predicted"/>
<feature type="compositionally biased region" description="Low complexity" evidence="1">
    <location>
        <begin position="1"/>
        <end position="16"/>
    </location>
</feature>
<feature type="domain" description="Reverse transcriptase Ty1/copia-type" evidence="2">
    <location>
        <begin position="102"/>
        <end position="196"/>
    </location>
</feature>
<comment type="caution">
    <text evidence="3">The sequence shown here is derived from an EMBL/GenBank/DDBJ whole genome shotgun (WGS) entry which is preliminary data.</text>
</comment>
<dbReference type="Proteomes" id="UP001054252">
    <property type="component" value="Unassembled WGS sequence"/>
</dbReference>
<dbReference type="SUPFAM" id="SSF56672">
    <property type="entry name" value="DNA/RNA polymerases"/>
    <property type="match status" value="1"/>
</dbReference>
<organism evidence="3 4">
    <name type="scientific">Rubroshorea leprosula</name>
    <dbReference type="NCBI Taxonomy" id="152421"/>
    <lineage>
        <taxon>Eukaryota</taxon>
        <taxon>Viridiplantae</taxon>
        <taxon>Streptophyta</taxon>
        <taxon>Embryophyta</taxon>
        <taxon>Tracheophyta</taxon>
        <taxon>Spermatophyta</taxon>
        <taxon>Magnoliopsida</taxon>
        <taxon>eudicotyledons</taxon>
        <taxon>Gunneridae</taxon>
        <taxon>Pentapetalae</taxon>
        <taxon>rosids</taxon>
        <taxon>malvids</taxon>
        <taxon>Malvales</taxon>
        <taxon>Dipterocarpaceae</taxon>
        <taxon>Rubroshorea</taxon>
    </lineage>
</organism>
<evidence type="ECO:0000313" key="4">
    <source>
        <dbReference type="Proteomes" id="UP001054252"/>
    </source>
</evidence>
<sequence length="408" mass="45377">MFSSLSNFQVSSSDQSPLFTNPSIELFPSDSDVDTFDELHDASPHAPPSSIEDTLPVGNALDNGECSSFPFSISPIGSDPVEPENENLNPPSSHPTWVVNGYKIKTWSDGSVERYKARLVTKGFTQEYGIDYEETFAPVAYPISVCSLIVIVVAKGWKLFQMDMKNAFLNGDLAEEVYMQPPPRLEHPPNKVCQLNFHDTLLFIRKTNHGMVLLLLYVDDMIITGDDISGLEVTSSNDGYLLSQTKDAFDLISKAGLIDSKTASTPFEPNVRLTSMDGSPLADPTCCRQLVGNWVGDSNDRKSTIGYCLFLGDSLISWRSKKQTVPSHFSIEAEYRALRDTTLELLNLRWLLEDIGAHFPPFPLMLSFELMKPNLGSCWVDEPGSRLVRSRKYSQVLAFKSIGVGLRK</sequence>
<dbReference type="Pfam" id="PF07727">
    <property type="entry name" value="RVT_2"/>
    <property type="match status" value="1"/>
</dbReference>
<protein>
    <recommendedName>
        <fullName evidence="2">Reverse transcriptase Ty1/copia-type domain-containing protein</fullName>
    </recommendedName>
</protein>
<evidence type="ECO:0000256" key="1">
    <source>
        <dbReference type="SAM" id="MobiDB-lite"/>
    </source>
</evidence>
<dbReference type="AlphaFoldDB" id="A0AAV5L692"/>
<evidence type="ECO:0000259" key="2">
    <source>
        <dbReference type="Pfam" id="PF07727"/>
    </source>
</evidence>
<dbReference type="CDD" id="cd09272">
    <property type="entry name" value="RNase_HI_RT_Ty1"/>
    <property type="match status" value="1"/>
</dbReference>
<gene>
    <name evidence="3" type="ORF">SLEP1_g41308</name>
</gene>
<dbReference type="InterPro" id="IPR013103">
    <property type="entry name" value="RVT_2"/>
</dbReference>
<accession>A0AAV5L692</accession>
<keyword evidence="4" id="KW-1185">Reference proteome</keyword>
<reference evidence="3 4" key="1">
    <citation type="journal article" date="2021" name="Commun. Biol.">
        <title>The genome of Shorea leprosula (Dipterocarpaceae) highlights the ecological relevance of drought in aseasonal tropical rainforests.</title>
        <authorList>
            <person name="Ng K.K.S."/>
            <person name="Kobayashi M.J."/>
            <person name="Fawcett J.A."/>
            <person name="Hatakeyama M."/>
            <person name="Paape T."/>
            <person name="Ng C.H."/>
            <person name="Ang C.C."/>
            <person name="Tnah L.H."/>
            <person name="Lee C.T."/>
            <person name="Nishiyama T."/>
            <person name="Sese J."/>
            <person name="O'Brien M.J."/>
            <person name="Copetti D."/>
            <person name="Mohd Noor M.I."/>
            <person name="Ong R.C."/>
            <person name="Putra M."/>
            <person name="Sireger I.Z."/>
            <person name="Indrioko S."/>
            <person name="Kosugi Y."/>
            <person name="Izuno A."/>
            <person name="Isagi Y."/>
            <person name="Lee S.L."/>
            <person name="Shimizu K.K."/>
        </authorList>
    </citation>
    <scope>NUCLEOTIDE SEQUENCE [LARGE SCALE GENOMIC DNA]</scope>
    <source>
        <strain evidence="3">214</strain>
    </source>
</reference>
<dbReference type="InterPro" id="IPR043502">
    <property type="entry name" value="DNA/RNA_pol_sf"/>
</dbReference>